<reference evidence="2 3" key="1">
    <citation type="submission" date="2019-04" db="EMBL/GenBank/DDBJ databases">
        <title>Chitiniphilus eburnea sp. nov., a novel chitinolytic bacterium isolated from aquaculture sludge.</title>
        <authorList>
            <person name="Sheng M."/>
        </authorList>
    </citation>
    <scope>NUCLEOTIDE SEQUENCE [LARGE SCALE GENOMIC DNA]</scope>
    <source>
        <strain evidence="2 3">HX-2-15</strain>
    </source>
</reference>
<gene>
    <name evidence="2" type="ORF">FAZ21_05345</name>
</gene>
<sequence length="87" mass="10236">MKWEKEKYSQFVLVVSIAFCSISLVVFFKISMFFLGVSEESVAAGGVWNYFKFLLCMLFGSMGYVTHYFWRWMVAKLLTFIGINPYR</sequence>
<keyword evidence="3" id="KW-1185">Reference proteome</keyword>
<accession>A0A4U0Q4Y3</accession>
<name>A0A4U0Q4Y3_9NEIS</name>
<keyword evidence="1" id="KW-0812">Transmembrane</keyword>
<dbReference type="RefSeq" id="WP_136772251.1">
    <property type="nucleotide sequence ID" value="NZ_CP156074.1"/>
</dbReference>
<proteinExistence type="predicted"/>
<evidence type="ECO:0000313" key="3">
    <source>
        <dbReference type="Proteomes" id="UP000310016"/>
    </source>
</evidence>
<dbReference type="Proteomes" id="UP000310016">
    <property type="component" value="Unassembled WGS sequence"/>
</dbReference>
<evidence type="ECO:0000313" key="2">
    <source>
        <dbReference type="EMBL" id="TJZ76201.1"/>
    </source>
</evidence>
<organism evidence="2 3">
    <name type="scientific">Chitiniphilus eburneus</name>
    <dbReference type="NCBI Taxonomy" id="2571148"/>
    <lineage>
        <taxon>Bacteria</taxon>
        <taxon>Pseudomonadati</taxon>
        <taxon>Pseudomonadota</taxon>
        <taxon>Betaproteobacteria</taxon>
        <taxon>Neisseriales</taxon>
        <taxon>Chitinibacteraceae</taxon>
        <taxon>Chitiniphilus</taxon>
    </lineage>
</organism>
<keyword evidence="1" id="KW-1133">Transmembrane helix</keyword>
<keyword evidence="1" id="KW-0472">Membrane</keyword>
<feature type="transmembrane region" description="Helical" evidence="1">
    <location>
        <begin position="12"/>
        <end position="35"/>
    </location>
</feature>
<comment type="caution">
    <text evidence="2">The sequence shown here is derived from an EMBL/GenBank/DDBJ whole genome shotgun (WGS) entry which is preliminary data.</text>
</comment>
<protein>
    <submittedName>
        <fullName evidence="2">Uncharacterized protein</fullName>
    </submittedName>
</protein>
<dbReference type="EMBL" id="SUMF01000003">
    <property type="protein sequence ID" value="TJZ76201.1"/>
    <property type="molecule type" value="Genomic_DNA"/>
</dbReference>
<evidence type="ECO:0000256" key="1">
    <source>
        <dbReference type="SAM" id="Phobius"/>
    </source>
</evidence>
<feature type="transmembrane region" description="Helical" evidence="1">
    <location>
        <begin position="47"/>
        <end position="70"/>
    </location>
</feature>
<dbReference type="AlphaFoldDB" id="A0A4U0Q4Y3"/>